<dbReference type="EMBL" id="CP000504">
    <property type="protein sequence ID" value="ABL88329.1"/>
    <property type="molecule type" value="Genomic_DNA"/>
</dbReference>
<reference evidence="1" key="1">
    <citation type="submission" date="2006-12" db="EMBL/GenBank/DDBJ databases">
        <title>Complete sequence of Pyrobaculum islandicum DSM 4184.</title>
        <authorList>
            <person name="Copeland A."/>
            <person name="Lucas S."/>
            <person name="Lapidus A."/>
            <person name="Barry K."/>
            <person name="Detter J.C."/>
            <person name="Glavina del Rio T."/>
            <person name="Dalin E."/>
            <person name="Tice H."/>
            <person name="Pitluck S."/>
            <person name="Meincke L."/>
            <person name="Brettin T."/>
            <person name="Bruce D."/>
            <person name="Han C."/>
            <person name="Tapia R."/>
            <person name="Gilna P."/>
            <person name="Schmutz J."/>
            <person name="Larimer F."/>
            <person name="Land M."/>
            <person name="Hauser L."/>
            <person name="Kyrpides N."/>
            <person name="Mikhailova N."/>
            <person name="Cozen A.E."/>
            <person name="Fitz-Gibbon S.T."/>
            <person name="House C.H."/>
            <person name="Saltikov C."/>
            <person name="Lowe T."/>
            <person name="Richardson P."/>
        </authorList>
    </citation>
    <scope>NUCLEOTIDE SEQUENCE [LARGE SCALE GENOMIC DNA]</scope>
    <source>
        <strain evidence="1">DSM 4184</strain>
    </source>
</reference>
<dbReference type="RefSeq" id="WP_011762904.1">
    <property type="nucleotide sequence ID" value="NC_008701.1"/>
</dbReference>
<keyword evidence="2" id="KW-1185">Reference proteome</keyword>
<dbReference type="HOGENOM" id="CLU_2032951_0_0_2"/>
<sequence length="121" mass="12974">MRWVVELVFASFLLVLVLALYNYTAPSSIVVQAGERGRFAELSLFAVRLASSQEFLFRLWRDWDGAVEQANVEAKSVDPLASVDVALPSGGACPAASAPRFSISLATVLPNGTTVCIVVKS</sequence>
<dbReference type="STRING" id="384616.Pisl_1158"/>
<dbReference type="OrthoDB" id="381953at2157"/>
<accession>A1RTP7</accession>
<proteinExistence type="predicted"/>
<gene>
    <name evidence="1" type="ordered locus">Pisl_1158</name>
</gene>
<name>A1RTP7_PYRIL</name>
<protein>
    <submittedName>
        <fullName evidence="1">Uncharacterized protein</fullName>
    </submittedName>
</protein>
<organism evidence="1 2">
    <name type="scientific">Pyrobaculum islandicum (strain DSM 4184 / JCM 9189 / GEO3)</name>
    <dbReference type="NCBI Taxonomy" id="384616"/>
    <lineage>
        <taxon>Archaea</taxon>
        <taxon>Thermoproteota</taxon>
        <taxon>Thermoprotei</taxon>
        <taxon>Thermoproteales</taxon>
        <taxon>Thermoproteaceae</taxon>
        <taxon>Pyrobaculum</taxon>
    </lineage>
</organism>
<dbReference type="eggNOG" id="arCOG07007">
    <property type="taxonomic scope" value="Archaea"/>
</dbReference>
<evidence type="ECO:0000313" key="1">
    <source>
        <dbReference type="EMBL" id="ABL88329.1"/>
    </source>
</evidence>
<evidence type="ECO:0000313" key="2">
    <source>
        <dbReference type="Proteomes" id="UP000002595"/>
    </source>
</evidence>
<dbReference type="GeneID" id="4616975"/>
<dbReference type="AlphaFoldDB" id="A1RTP7"/>
<dbReference type="KEGG" id="pis:Pisl_1158"/>
<dbReference type="Proteomes" id="UP000002595">
    <property type="component" value="Chromosome"/>
</dbReference>